<dbReference type="InterPro" id="IPR017871">
    <property type="entry name" value="ABC_transporter-like_CS"/>
</dbReference>
<feature type="domain" description="ABC transporter" evidence="5">
    <location>
        <begin position="6"/>
        <end position="237"/>
    </location>
</feature>
<evidence type="ECO:0000256" key="3">
    <source>
        <dbReference type="ARBA" id="ARBA00022741"/>
    </source>
</evidence>
<evidence type="ECO:0000259" key="5">
    <source>
        <dbReference type="PROSITE" id="PS50893"/>
    </source>
</evidence>
<dbReference type="Proteomes" id="UP000184041">
    <property type="component" value="Unassembled WGS sequence"/>
</dbReference>
<dbReference type="InterPro" id="IPR027417">
    <property type="entry name" value="P-loop_NTPase"/>
</dbReference>
<name>A0A1M4V1P0_9BACT</name>
<dbReference type="InterPro" id="IPR003593">
    <property type="entry name" value="AAA+_ATPase"/>
</dbReference>
<dbReference type="GO" id="GO:0016887">
    <property type="term" value="F:ATP hydrolysis activity"/>
    <property type="evidence" value="ECO:0007669"/>
    <property type="project" value="InterPro"/>
</dbReference>
<dbReference type="AlphaFoldDB" id="A0A1M4V1P0"/>
<dbReference type="SMART" id="SM00382">
    <property type="entry name" value="AAA"/>
    <property type="match status" value="1"/>
</dbReference>
<comment type="similarity">
    <text evidence="1">Belongs to the ABC transporter superfamily.</text>
</comment>
<dbReference type="GO" id="GO:0005524">
    <property type="term" value="F:ATP binding"/>
    <property type="evidence" value="ECO:0007669"/>
    <property type="project" value="UniProtKB-KW"/>
</dbReference>
<dbReference type="Gene3D" id="3.40.50.300">
    <property type="entry name" value="P-loop containing nucleotide triphosphate hydrolases"/>
    <property type="match status" value="1"/>
</dbReference>
<dbReference type="PROSITE" id="PS50893">
    <property type="entry name" value="ABC_TRANSPORTER_2"/>
    <property type="match status" value="1"/>
</dbReference>
<dbReference type="STRING" id="1194090.SAMN05443144_102175"/>
<dbReference type="PANTHER" id="PTHR43335">
    <property type="entry name" value="ABC TRANSPORTER, ATP-BINDING PROTEIN"/>
    <property type="match status" value="1"/>
</dbReference>
<dbReference type="Pfam" id="PF00005">
    <property type="entry name" value="ABC_tran"/>
    <property type="match status" value="1"/>
</dbReference>
<dbReference type="SUPFAM" id="SSF52540">
    <property type="entry name" value="P-loop containing nucleoside triphosphate hydrolases"/>
    <property type="match status" value="1"/>
</dbReference>
<keyword evidence="4 6" id="KW-0067">ATP-binding</keyword>
<evidence type="ECO:0000313" key="7">
    <source>
        <dbReference type="Proteomes" id="UP000184041"/>
    </source>
</evidence>
<dbReference type="PANTHER" id="PTHR43335:SF4">
    <property type="entry name" value="ABC TRANSPORTER, ATP-BINDING PROTEIN"/>
    <property type="match status" value="1"/>
</dbReference>
<dbReference type="RefSeq" id="WP_073059299.1">
    <property type="nucleotide sequence ID" value="NZ_FQUS01000002.1"/>
</dbReference>
<dbReference type="PROSITE" id="PS00211">
    <property type="entry name" value="ABC_TRANSPORTER_1"/>
    <property type="match status" value="1"/>
</dbReference>
<dbReference type="EMBL" id="FQUS01000002">
    <property type="protein sequence ID" value="SHE62807.1"/>
    <property type="molecule type" value="Genomic_DNA"/>
</dbReference>
<accession>A0A1M4V1P0</accession>
<protein>
    <submittedName>
        <fullName evidence="6">ABC-2 type transport system ATP-binding protein</fullName>
    </submittedName>
</protein>
<dbReference type="OrthoDB" id="9808363at2"/>
<gene>
    <name evidence="6" type="ORF">SAMN05443144_102175</name>
</gene>
<evidence type="ECO:0000256" key="4">
    <source>
        <dbReference type="ARBA" id="ARBA00022840"/>
    </source>
</evidence>
<evidence type="ECO:0000256" key="1">
    <source>
        <dbReference type="ARBA" id="ARBA00005417"/>
    </source>
</evidence>
<keyword evidence="3" id="KW-0547">Nucleotide-binding</keyword>
<sequence>MSDPIIRIENLVKDYRDTRAVDHLDLEIEKGEIYGLLGPNGAGKTTVILTLLGLTEPTAGRVTVKGYNATSEPIRVKTVTSYLPDEVGFSGSSTGLESLVYTAMLNRVPREEAIESAKELLDIVGLGAVGDQKTKTYSKGMIQRLGLADVLITEPEIIVLDEPTIGIDPKGINEFLDMIRSWSKEQGITVLLCSHLLHQVQKICDRVGILVEGQLLAEGDIHELADELFGDREASITAEVDPVTDSLIRELKQTESIRTVERDGETIRIRGKREAAPLISQTIVRNGGDLYRLSYKEYGLDEIYQYYFEGGGVKQ</sequence>
<keyword evidence="2" id="KW-0813">Transport</keyword>
<evidence type="ECO:0000256" key="2">
    <source>
        <dbReference type="ARBA" id="ARBA00022448"/>
    </source>
</evidence>
<organism evidence="6 7">
    <name type="scientific">Fodinibius roseus</name>
    <dbReference type="NCBI Taxonomy" id="1194090"/>
    <lineage>
        <taxon>Bacteria</taxon>
        <taxon>Pseudomonadati</taxon>
        <taxon>Balneolota</taxon>
        <taxon>Balneolia</taxon>
        <taxon>Balneolales</taxon>
        <taxon>Balneolaceae</taxon>
        <taxon>Fodinibius</taxon>
    </lineage>
</organism>
<keyword evidence="7" id="KW-1185">Reference proteome</keyword>
<evidence type="ECO:0000313" key="6">
    <source>
        <dbReference type="EMBL" id="SHE62807.1"/>
    </source>
</evidence>
<proteinExistence type="inferred from homology"/>
<dbReference type="InterPro" id="IPR003439">
    <property type="entry name" value="ABC_transporter-like_ATP-bd"/>
</dbReference>
<reference evidence="6 7" key="1">
    <citation type="submission" date="2016-11" db="EMBL/GenBank/DDBJ databases">
        <authorList>
            <person name="Jaros S."/>
            <person name="Januszkiewicz K."/>
            <person name="Wedrychowicz H."/>
        </authorList>
    </citation>
    <scope>NUCLEOTIDE SEQUENCE [LARGE SCALE GENOMIC DNA]</scope>
    <source>
        <strain evidence="6 7">DSM 21986</strain>
    </source>
</reference>